<feature type="region of interest" description="Disordered" evidence="6">
    <location>
        <begin position="1"/>
        <end position="25"/>
    </location>
</feature>
<organism evidence="8 9">
    <name type="scientific">Musa troglodytarum</name>
    <name type="common">fe'i banana</name>
    <dbReference type="NCBI Taxonomy" id="320322"/>
    <lineage>
        <taxon>Eukaryota</taxon>
        <taxon>Viridiplantae</taxon>
        <taxon>Streptophyta</taxon>
        <taxon>Embryophyta</taxon>
        <taxon>Tracheophyta</taxon>
        <taxon>Spermatophyta</taxon>
        <taxon>Magnoliopsida</taxon>
        <taxon>Liliopsida</taxon>
        <taxon>Zingiberales</taxon>
        <taxon>Musaceae</taxon>
        <taxon>Musa</taxon>
    </lineage>
</organism>
<proteinExistence type="inferred from homology"/>
<evidence type="ECO:0000256" key="1">
    <source>
        <dbReference type="ARBA" id="ARBA00001933"/>
    </source>
</evidence>
<evidence type="ECO:0000259" key="7">
    <source>
        <dbReference type="Pfam" id="PF00266"/>
    </source>
</evidence>
<keyword evidence="2" id="KW-0663">Pyridoxal phosphate</keyword>
<feature type="domain" description="Aminotransferase class V" evidence="7">
    <location>
        <begin position="154"/>
        <end position="376"/>
    </location>
</feature>
<evidence type="ECO:0000256" key="4">
    <source>
        <dbReference type="RuleBase" id="RU004075"/>
    </source>
</evidence>
<keyword evidence="9" id="KW-1185">Reference proteome</keyword>
<dbReference type="InterPro" id="IPR015421">
    <property type="entry name" value="PyrdxlP-dep_Trfase_major"/>
</dbReference>
<feature type="compositionally biased region" description="Polar residues" evidence="6">
    <location>
        <begin position="8"/>
        <end position="25"/>
    </location>
</feature>
<gene>
    <name evidence="8" type="ORF">MUK42_16003</name>
</gene>
<dbReference type="Pfam" id="PF00266">
    <property type="entry name" value="Aminotran_5"/>
    <property type="match status" value="1"/>
</dbReference>
<dbReference type="InterPro" id="IPR000192">
    <property type="entry name" value="Aminotrans_V_dom"/>
</dbReference>
<sequence length="475" mass="52015">MVQHDGYTCSTSTPKPLPTASTTEQPNKLCSQATSQRKDGQCFVATSFSCFPSAPSTSSSRLLSPLSRTSKPRSLLLAVSPIKDYTLGPNYSSYSVAAAAAAAAAPIALPSDAREPPSLGEITRPDFPILHQVVNGFNLVYLDNAVTSQKPSAVLKISAKATDAYEEARTKVANFVNAMDCKEIVFTHNATEAINLVAYSWGLSNLRPGDEVHGLIVLTVAERHSAIVPWQIVAKKTGAVLKYVGLTKEEVPDLDQFKRLLSKHTKLVVAHHISNVLGSVLLIDEIVVWSRNVGATVLVDACRSVPRMVVNVQKLDVDFLVASSHKMCGPTGIGFLYGKIKLLSSMPPCLGGGEMISVVFQDYSTYAEPPSRIFGAVHYISTMELVKLFFTANLRLELQLLEKLLVWEQQLIICLASSCKGFISMRTIQHFLLLHLLRKLIGTNSFSCKNLIVVKEFVRFTYISVHKDPLMLFET</sequence>
<accession>A0A9E7H7Y9</accession>
<dbReference type="EMBL" id="CP097510">
    <property type="protein sequence ID" value="URE25224.1"/>
    <property type="molecule type" value="Genomic_DNA"/>
</dbReference>
<comment type="catalytic activity">
    <reaction evidence="3">
        <text>(sulfur carrier)-H + L-cysteine = (sulfur carrier)-SH + L-alanine</text>
        <dbReference type="Rhea" id="RHEA:43892"/>
        <dbReference type="Rhea" id="RHEA-COMP:14737"/>
        <dbReference type="Rhea" id="RHEA-COMP:14739"/>
        <dbReference type="ChEBI" id="CHEBI:29917"/>
        <dbReference type="ChEBI" id="CHEBI:35235"/>
        <dbReference type="ChEBI" id="CHEBI:57972"/>
        <dbReference type="ChEBI" id="CHEBI:64428"/>
        <dbReference type="EC" id="2.8.1.7"/>
    </reaction>
</comment>
<dbReference type="OrthoDB" id="420046at2759"/>
<dbReference type="InterPro" id="IPR020578">
    <property type="entry name" value="Aminotrans_V_PyrdxlP_BS"/>
</dbReference>
<evidence type="ECO:0000256" key="2">
    <source>
        <dbReference type="ARBA" id="ARBA00022898"/>
    </source>
</evidence>
<dbReference type="PROSITE" id="PS00595">
    <property type="entry name" value="AA_TRANSFER_CLASS_5"/>
    <property type="match status" value="1"/>
</dbReference>
<dbReference type="GO" id="GO:0031071">
    <property type="term" value="F:cysteine desulfurase activity"/>
    <property type="evidence" value="ECO:0007669"/>
    <property type="project" value="UniProtKB-EC"/>
</dbReference>
<dbReference type="PANTHER" id="PTHR43586">
    <property type="entry name" value="CYSTEINE DESULFURASE"/>
    <property type="match status" value="1"/>
</dbReference>
<keyword evidence="8" id="KW-0032">Aminotransferase</keyword>
<evidence type="ECO:0000256" key="5">
    <source>
        <dbReference type="RuleBase" id="RU004504"/>
    </source>
</evidence>
<comment type="cofactor">
    <cofactor evidence="1 5">
        <name>pyridoxal 5'-phosphate</name>
        <dbReference type="ChEBI" id="CHEBI:597326"/>
    </cofactor>
</comment>
<dbReference type="GO" id="GO:0008483">
    <property type="term" value="F:transaminase activity"/>
    <property type="evidence" value="ECO:0007669"/>
    <property type="project" value="UniProtKB-KW"/>
</dbReference>
<dbReference type="PANTHER" id="PTHR43586:SF8">
    <property type="entry name" value="CYSTEINE DESULFURASE 1, CHLOROPLASTIC"/>
    <property type="match status" value="1"/>
</dbReference>
<dbReference type="InterPro" id="IPR015424">
    <property type="entry name" value="PyrdxlP-dep_Trfase"/>
</dbReference>
<dbReference type="SUPFAM" id="SSF53383">
    <property type="entry name" value="PLP-dependent transferases"/>
    <property type="match status" value="1"/>
</dbReference>
<evidence type="ECO:0000313" key="9">
    <source>
        <dbReference type="Proteomes" id="UP001055439"/>
    </source>
</evidence>
<name>A0A9E7H7Y9_9LILI</name>
<comment type="similarity">
    <text evidence="4">Belongs to the class-V pyridoxal-phosphate-dependent aminotransferase family.</text>
</comment>
<evidence type="ECO:0000256" key="3">
    <source>
        <dbReference type="ARBA" id="ARBA00050776"/>
    </source>
</evidence>
<reference evidence="8" key="1">
    <citation type="submission" date="2022-05" db="EMBL/GenBank/DDBJ databases">
        <title>The Musa troglodytarum L. genome provides insights into the mechanism of non-climacteric behaviour and enrichment of carotenoids.</title>
        <authorList>
            <person name="Wang J."/>
        </authorList>
    </citation>
    <scope>NUCLEOTIDE SEQUENCE</scope>
    <source>
        <tissue evidence="8">Leaf</tissue>
    </source>
</reference>
<protein>
    <submittedName>
        <fullName evidence="8">DegT/DnrJ/EryC1/StrS aminotransferase family</fullName>
    </submittedName>
</protein>
<evidence type="ECO:0000256" key="6">
    <source>
        <dbReference type="SAM" id="MobiDB-lite"/>
    </source>
</evidence>
<keyword evidence="8" id="KW-0808">Transferase</keyword>
<dbReference type="Proteomes" id="UP001055439">
    <property type="component" value="Chromosome 8"/>
</dbReference>
<dbReference type="Gene3D" id="3.40.640.10">
    <property type="entry name" value="Type I PLP-dependent aspartate aminotransferase-like (Major domain)"/>
    <property type="match status" value="1"/>
</dbReference>
<dbReference type="AlphaFoldDB" id="A0A9E7H7Y9"/>
<evidence type="ECO:0000313" key="8">
    <source>
        <dbReference type="EMBL" id="URE25224.1"/>
    </source>
</evidence>